<reference evidence="15 16" key="1">
    <citation type="submission" date="2017-06" db="EMBL/GenBank/DDBJ databases">
        <title>A platform for efficient transgenesis in Macrostomum lignano, a flatworm model organism for stem cell research.</title>
        <authorList>
            <person name="Berezikov E."/>
        </authorList>
    </citation>
    <scope>NUCLEOTIDE SEQUENCE [LARGE SCALE GENOMIC DNA]</scope>
    <source>
        <strain evidence="15">DV1</strain>
        <tissue evidence="15">Whole organism</tissue>
    </source>
</reference>
<evidence type="ECO:0000256" key="1">
    <source>
        <dbReference type="ARBA" id="ARBA00004922"/>
    </source>
</evidence>
<dbReference type="PANTHER" id="PTHR11929:SF145">
    <property type="entry name" value="ALPHA-(1,3)-FUCOSYLTRANSFERASE FUT-1"/>
    <property type="match status" value="1"/>
</dbReference>
<keyword evidence="3 11" id="KW-0328">Glycosyltransferase</keyword>
<dbReference type="FunFam" id="3.40.50.11660:FF:000002">
    <property type="entry name" value="Alpha-(1,3)-fucosyltransferase"/>
    <property type="match status" value="1"/>
</dbReference>
<evidence type="ECO:0000256" key="5">
    <source>
        <dbReference type="ARBA" id="ARBA00022692"/>
    </source>
</evidence>
<evidence type="ECO:0000256" key="11">
    <source>
        <dbReference type="RuleBase" id="RU003832"/>
    </source>
</evidence>
<evidence type="ECO:0000256" key="8">
    <source>
        <dbReference type="ARBA" id="ARBA00023136"/>
    </source>
</evidence>
<keyword evidence="5 11" id="KW-0812">Transmembrane</keyword>
<name>A0A267G288_9PLAT</name>
<dbReference type="Proteomes" id="UP000215902">
    <property type="component" value="Unassembled WGS sequence"/>
</dbReference>
<dbReference type="GO" id="GO:0046920">
    <property type="term" value="F:alpha-(1-&gt;3)-fucosyltransferase activity"/>
    <property type="evidence" value="ECO:0007669"/>
    <property type="project" value="TreeGrafter"/>
</dbReference>
<dbReference type="UniPathway" id="UPA00378"/>
<keyword evidence="11" id="KW-0333">Golgi apparatus</keyword>
<evidence type="ECO:0000256" key="7">
    <source>
        <dbReference type="ARBA" id="ARBA00022989"/>
    </source>
</evidence>
<feature type="transmembrane region" description="Helical" evidence="11">
    <location>
        <begin position="22"/>
        <end position="43"/>
    </location>
</feature>
<feature type="domain" description="Fucosyltransferase N-terminal" evidence="14">
    <location>
        <begin position="136"/>
        <end position="209"/>
    </location>
</feature>
<dbReference type="AlphaFoldDB" id="A0A267G288"/>
<dbReference type="EC" id="2.4.1.-" evidence="11"/>
<comment type="similarity">
    <text evidence="2 11">Belongs to the glycosyltransferase 10 family.</text>
</comment>
<evidence type="ECO:0000256" key="6">
    <source>
        <dbReference type="ARBA" id="ARBA00022968"/>
    </source>
</evidence>
<evidence type="ECO:0000256" key="12">
    <source>
        <dbReference type="SAM" id="MobiDB-lite"/>
    </source>
</evidence>
<feature type="non-terminal residue" evidence="15">
    <location>
        <position position="1"/>
    </location>
</feature>
<dbReference type="InterPro" id="IPR031481">
    <property type="entry name" value="Glyco_tran_10_N"/>
</dbReference>
<evidence type="ECO:0000256" key="9">
    <source>
        <dbReference type="ARBA" id="ARBA00023180"/>
    </source>
</evidence>
<evidence type="ECO:0000256" key="10">
    <source>
        <dbReference type="ARBA" id="ARBA00060399"/>
    </source>
</evidence>
<dbReference type="EMBL" id="NIVC01000636">
    <property type="protein sequence ID" value="PAA79399.1"/>
    <property type="molecule type" value="Genomic_DNA"/>
</dbReference>
<keyword evidence="8 11" id="KW-0472">Membrane</keyword>
<dbReference type="PANTHER" id="PTHR11929">
    <property type="entry name" value="ALPHA- 1,3 -FUCOSYLTRANSFERASE"/>
    <property type="match status" value="1"/>
</dbReference>
<proteinExistence type="inferred from homology"/>
<dbReference type="InterPro" id="IPR001503">
    <property type="entry name" value="Glyco_trans_10"/>
</dbReference>
<feature type="domain" description="Fucosyltransferase C-terminal" evidence="13">
    <location>
        <begin position="229"/>
        <end position="401"/>
    </location>
</feature>
<comment type="subcellular location">
    <subcellularLocation>
        <location evidence="10">Endomembrane system</location>
        <topology evidence="10">Single-pass type II membrane protein</topology>
    </subcellularLocation>
    <subcellularLocation>
        <location evidence="11">Golgi apparatus</location>
        <location evidence="11">Golgi stack membrane</location>
        <topology evidence="11">Single-pass type II membrane protein</topology>
    </subcellularLocation>
</comment>
<dbReference type="SUPFAM" id="SSF53756">
    <property type="entry name" value="UDP-Glycosyltransferase/glycogen phosphorylase"/>
    <property type="match status" value="1"/>
</dbReference>
<accession>A0A267G288</accession>
<comment type="pathway">
    <text evidence="1">Protein modification; protein glycosylation.</text>
</comment>
<evidence type="ECO:0000259" key="13">
    <source>
        <dbReference type="Pfam" id="PF00852"/>
    </source>
</evidence>
<feature type="region of interest" description="Disordered" evidence="12">
    <location>
        <begin position="57"/>
        <end position="77"/>
    </location>
</feature>
<dbReference type="Gene3D" id="3.40.50.11660">
    <property type="entry name" value="Glycosyl transferase family 10, C-terminal domain"/>
    <property type="match status" value="1"/>
</dbReference>
<dbReference type="Pfam" id="PF17039">
    <property type="entry name" value="Glyco_tran_10_N"/>
    <property type="match status" value="1"/>
</dbReference>
<protein>
    <recommendedName>
        <fullName evidence="11">Fucosyltransferase</fullName>
        <ecNumber evidence="11">2.4.1.-</ecNumber>
    </recommendedName>
</protein>
<keyword evidence="9" id="KW-0325">Glycoprotein</keyword>
<evidence type="ECO:0000313" key="16">
    <source>
        <dbReference type="Proteomes" id="UP000215902"/>
    </source>
</evidence>
<dbReference type="GO" id="GO:0032580">
    <property type="term" value="C:Golgi cisterna membrane"/>
    <property type="evidence" value="ECO:0007669"/>
    <property type="project" value="UniProtKB-SubCell"/>
</dbReference>
<dbReference type="STRING" id="282301.A0A267G288"/>
<keyword evidence="16" id="KW-1185">Reference proteome</keyword>
<dbReference type="InterPro" id="IPR038577">
    <property type="entry name" value="GT10-like_C_sf"/>
</dbReference>
<sequence>YQVAQADCLEMLRPAAMSPSRLFKLLLAIGGFAACCLAVLALLGGVDSSGYRLTAEEATQRPASHPGSWGQRQRPQLQPQPVRELLPYLSGECSGRAPCVAFGSPLFHRWRGWLPLVDTWLAGGQADCGFACEFIADASAADAVLFHGRDLQPRLSLGRSLQQFWVYVNMESPLATRRYGYNVAADPKFRFLFNWTATTLRSSSIPLAYEVWERRRSPLAPAEQLYSVSKKKHLAFIAFSNCKYSFNNRTAKVRELQKYMEVHVYGDCGDRRLAKNATAFRQLSELYRFYLSFENAFCRDYITEKLHANGLQSIAVPVVFGGLSRAEYEAVSPPRSFVFALDFASMKQLADHLTELAADEARYSRYFDWKRHYRASPSSAMLCAICRKLHTDSARSVADLNDFSDVAANCRPADFPYLL</sequence>
<comment type="caution">
    <text evidence="15">The sequence shown here is derived from an EMBL/GenBank/DDBJ whole genome shotgun (WGS) entry which is preliminary data.</text>
</comment>
<evidence type="ECO:0000256" key="3">
    <source>
        <dbReference type="ARBA" id="ARBA00022676"/>
    </source>
</evidence>
<dbReference type="InterPro" id="IPR055270">
    <property type="entry name" value="Glyco_tran_10_C"/>
</dbReference>
<evidence type="ECO:0000256" key="4">
    <source>
        <dbReference type="ARBA" id="ARBA00022679"/>
    </source>
</evidence>
<evidence type="ECO:0000256" key="2">
    <source>
        <dbReference type="ARBA" id="ARBA00008919"/>
    </source>
</evidence>
<evidence type="ECO:0000259" key="14">
    <source>
        <dbReference type="Pfam" id="PF17039"/>
    </source>
</evidence>
<keyword evidence="7 11" id="KW-1133">Transmembrane helix</keyword>
<keyword evidence="4 11" id="KW-0808">Transferase</keyword>
<organism evidence="15 16">
    <name type="scientific">Macrostomum lignano</name>
    <dbReference type="NCBI Taxonomy" id="282301"/>
    <lineage>
        <taxon>Eukaryota</taxon>
        <taxon>Metazoa</taxon>
        <taxon>Spiralia</taxon>
        <taxon>Lophotrochozoa</taxon>
        <taxon>Platyhelminthes</taxon>
        <taxon>Rhabditophora</taxon>
        <taxon>Macrostomorpha</taxon>
        <taxon>Macrostomida</taxon>
        <taxon>Macrostomidae</taxon>
        <taxon>Macrostomum</taxon>
    </lineage>
</organism>
<gene>
    <name evidence="15" type="ORF">BOX15_Mlig027211g1</name>
</gene>
<keyword evidence="6" id="KW-0735">Signal-anchor</keyword>
<dbReference type="OrthoDB" id="427096at2759"/>
<evidence type="ECO:0000313" key="15">
    <source>
        <dbReference type="EMBL" id="PAA79399.1"/>
    </source>
</evidence>
<dbReference type="Pfam" id="PF00852">
    <property type="entry name" value="Glyco_transf_10"/>
    <property type="match status" value="1"/>
</dbReference>